<evidence type="ECO:0000313" key="1">
    <source>
        <dbReference type="EMBL" id="KAG0150198.1"/>
    </source>
</evidence>
<sequence>MLLFNFVINLMHDYPELSASLTLEDIVGFVVLAGKVFHCFEEGFGLSATVSSVLPFLSNTLELSISPRSIEQLWI</sequence>
<dbReference type="Proteomes" id="UP000886653">
    <property type="component" value="Unassembled WGS sequence"/>
</dbReference>
<dbReference type="EMBL" id="MU167221">
    <property type="protein sequence ID" value="KAG0150198.1"/>
    <property type="molecule type" value="Genomic_DNA"/>
</dbReference>
<comment type="caution">
    <text evidence="1">The sequence shown here is derived from an EMBL/GenBank/DDBJ whole genome shotgun (WGS) entry which is preliminary data.</text>
</comment>
<gene>
    <name evidence="1" type="ORF">CROQUDRAFT_681800</name>
</gene>
<reference evidence="1" key="1">
    <citation type="submission" date="2013-11" db="EMBL/GenBank/DDBJ databases">
        <title>Genome sequence of the fusiform rust pathogen reveals effectors for host alternation and coevolution with pine.</title>
        <authorList>
            <consortium name="DOE Joint Genome Institute"/>
            <person name="Smith K."/>
            <person name="Pendleton A."/>
            <person name="Kubisiak T."/>
            <person name="Anderson C."/>
            <person name="Salamov A."/>
            <person name="Aerts A."/>
            <person name="Riley R."/>
            <person name="Clum A."/>
            <person name="Lindquist E."/>
            <person name="Ence D."/>
            <person name="Campbell M."/>
            <person name="Kronenberg Z."/>
            <person name="Feau N."/>
            <person name="Dhillon B."/>
            <person name="Hamelin R."/>
            <person name="Burleigh J."/>
            <person name="Smith J."/>
            <person name="Yandell M."/>
            <person name="Nelson C."/>
            <person name="Grigoriev I."/>
            <person name="Davis J."/>
        </authorList>
    </citation>
    <scope>NUCLEOTIDE SEQUENCE</scope>
    <source>
        <strain evidence="1">G11</strain>
    </source>
</reference>
<proteinExistence type="predicted"/>
<dbReference type="OrthoDB" id="10633283at2759"/>
<accession>A0A9P6NTV2</accession>
<keyword evidence="2" id="KW-1185">Reference proteome</keyword>
<evidence type="ECO:0000313" key="2">
    <source>
        <dbReference type="Proteomes" id="UP000886653"/>
    </source>
</evidence>
<dbReference type="AlphaFoldDB" id="A0A9P6NTV2"/>
<name>A0A9P6NTV2_9BASI</name>
<organism evidence="1 2">
    <name type="scientific">Cronartium quercuum f. sp. fusiforme G11</name>
    <dbReference type="NCBI Taxonomy" id="708437"/>
    <lineage>
        <taxon>Eukaryota</taxon>
        <taxon>Fungi</taxon>
        <taxon>Dikarya</taxon>
        <taxon>Basidiomycota</taxon>
        <taxon>Pucciniomycotina</taxon>
        <taxon>Pucciniomycetes</taxon>
        <taxon>Pucciniales</taxon>
        <taxon>Coleosporiaceae</taxon>
        <taxon>Cronartium</taxon>
    </lineage>
</organism>
<protein>
    <submittedName>
        <fullName evidence="1">Uncharacterized protein</fullName>
    </submittedName>
</protein>